<keyword evidence="3" id="KW-1185">Reference proteome</keyword>
<feature type="region of interest" description="Disordered" evidence="1">
    <location>
        <begin position="1"/>
        <end position="47"/>
    </location>
</feature>
<protein>
    <submittedName>
        <fullName evidence="2">Uncharacterized protein</fullName>
    </submittedName>
</protein>
<evidence type="ECO:0000313" key="3">
    <source>
        <dbReference type="Proteomes" id="UP000011750"/>
    </source>
</evidence>
<feature type="region of interest" description="Disordered" evidence="1">
    <location>
        <begin position="81"/>
        <end position="114"/>
    </location>
</feature>
<reference evidence="2" key="3">
    <citation type="submission" date="2023-03" db="UniProtKB">
        <authorList>
            <consortium name="EnsemblPlants"/>
        </authorList>
    </citation>
    <scope>IDENTIFICATION</scope>
    <source>
        <strain evidence="2">cv. Chiifu-401-42</strain>
    </source>
</reference>
<dbReference type="OMA" id="WEIFLRN"/>
<proteinExistence type="predicted"/>
<dbReference type="EnsemblPlants" id="Bra017885.1">
    <property type="protein sequence ID" value="Bra017885.1-P"/>
    <property type="gene ID" value="Bra017885"/>
</dbReference>
<dbReference type="Proteomes" id="UP000011750">
    <property type="component" value="Chromosome A03"/>
</dbReference>
<dbReference type="AlphaFoldDB" id="M4DMZ8"/>
<name>M4DMZ8_BRACM</name>
<evidence type="ECO:0000256" key="1">
    <source>
        <dbReference type="SAM" id="MobiDB-lite"/>
    </source>
</evidence>
<dbReference type="Gramene" id="Bra017885.1">
    <property type="protein sequence ID" value="Bra017885.1-P"/>
    <property type="gene ID" value="Bra017885"/>
</dbReference>
<reference evidence="2 3" key="1">
    <citation type="journal article" date="2011" name="Nat. Genet.">
        <title>The genome of the mesopolyploid crop species Brassica rapa.</title>
        <authorList>
            <consortium name="Brassica rapa Genome Sequencing Project Consortium"/>
            <person name="Wang X."/>
            <person name="Wang H."/>
            <person name="Wang J."/>
            <person name="Sun R."/>
            <person name="Wu J."/>
            <person name="Liu S."/>
            <person name="Bai Y."/>
            <person name="Mun J.H."/>
            <person name="Bancroft I."/>
            <person name="Cheng F."/>
            <person name="Huang S."/>
            <person name="Li X."/>
            <person name="Hua W."/>
            <person name="Wang J."/>
            <person name="Wang X."/>
            <person name="Freeling M."/>
            <person name="Pires J.C."/>
            <person name="Paterson A.H."/>
            <person name="Chalhoub B."/>
            <person name="Wang B."/>
            <person name="Hayward A."/>
            <person name="Sharpe A.G."/>
            <person name="Park B.S."/>
            <person name="Weisshaar B."/>
            <person name="Liu B."/>
            <person name="Li B."/>
            <person name="Liu B."/>
            <person name="Tong C."/>
            <person name="Song C."/>
            <person name="Duran C."/>
            <person name="Peng C."/>
            <person name="Geng C."/>
            <person name="Koh C."/>
            <person name="Lin C."/>
            <person name="Edwards D."/>
            <person name="Mu D."/>
            <person name="Shen D."/>
            <person name="Soumpourou E."/>
            <person name="Li F."/>
            <person name="Fraser F."/>
            <person name="Conant G."/>
            <person name="Lassalle G."/>
            <person name="King G.J."/>
            <person name="Bonnema G."/>
            <person name="Tang H."/>
            <person name="Wang H."/>
            <person name="Belcram H."/>
            <person name="Zhou H."/>
            <person name="Hirakawa H."/>
            <person name="Abe H."/>
            <person name="Guo H."/>
            <person name="Wang H."/>
            <person name="Jin H."/>
            <person name="Parkin I.A."/>
            <person name="Batley J."/>
            <person name="Kim J.S."/>
            <person name="Just J."/>
            <person name="Li J."/>
            <person name="Xu J."/>
            <person name="Deng J."/>
            <person name="Kim J.A."/>
            <person name="Li J."/>
            <person name="Yu J."/>
            <person name="Meng J."/>
            <person name="Wang J."/>
            <person name="Min J."/>
            <person name="Poulain J."/>
            <person name="Wang J."/>
            <person name="Hatakeyama K."/>
            <person name="Wu K."/>
            <person name="Wang L."/>
            <person name="Fang L."/>
            <person name="Trick M."/>
            <person name="Links M.G."/>
            <person name="Zhao M."/>
            <person name="Jin M."/>
            <person name="Ramchiary N."/>
            <person name="Drou N."/>
            <person name="Berkman P.J."/>
            <person name="Cai Q."/>
            <person name="Huang Q."/>
            <person name="Li R."/>
            <person name="Tabata S."/>
            <person name="Cheng S."/>
            <person name="Zhang S."/>
            <person name="Zhang S."/>
            <person name="Huang S."/>
            <person name="Sato S."/>
            <person name="Sun S."/>
            <person name="Kwon S.J."/>
            <person name="Choi S.R."/>
            <person name="Lee T.H."/>
            <person name="Fan W."/>
            <person name="Zhao X."/>
            <person name="Tan X."/>
            <person name="Xu X."/>
            <person name="Wang Y."/>
            <person name="Qiu Y."/>
            <person name="Yin Y."/>
            <person name="Li Y."/>
            <person name="Du Y."/>
            <person name="Liao Y."/>
            <person name="Lim Y."/>
            <person name="Narusaka Y."/>
            <person name="Wang Y."/>
            <person name="Wang Z."/>
            <person name="Li Z."/>
            <person name="Wang Z."/>
            <person name="Xiong Z."/>
            <person name="Zhang Z."/>
        </authorList>
    </citation>
    <scope>NUCLEOTIDE SEQUENCE [LARGE SCALE GENOMIC DNA]</scope>
    <source>
        <strain evidence="2 3">cv. Chiifu-401-42</strain>
    </source>
</reference>
<reference evidence="2 3" key="2">
    <citation type="journal article" date="2018" name="Hortic Res">
        <title>Improved Brassica rapa reference genome by single-molecule sequencing and chromosome conformation capture technologies.</title>
        <authorList>
            <person name="Zhang L."/>
            <person name="Cai X."/>
            <person name="Wu J."/>
            <person name="Liu M."/>
            <person name="Grob S."/>
            <person name="Cheng F."/>
            <person name="Liang J."/>
            <person name="Cai C."/>
            <person name="Liu Z."/>
            <person name="Liu B."/>
            <person name="Wang F."/>
            <person name="Li S."/>
            <person name="Liu F."/>
            <person name="Li X."/>
            <person name="Cheng L."/>
            <person name="Yang W."/>
            <person name="Li M.H."/>
            <person name="Grossniklaus U."/>
            <person name="Zheng H."/>
            <person name="Wang X."/>
        </authorList>
    </citation>
    <scope>NUCLEOTIDE SEQUENCE [LARGE SCALE GENOMIC DNA]</scope>
    <source>
        <strain evidence="2 3">cv. Chiifu-401-42</strain>
    </source>
</reference>
<feature type="compositionally biased region" description="Basic and acidic residues" evidence="1">
    <location>
        <begin position="93"/>
        <end position="114"/>
    </location>
</feature>
<accession>M4DMZ8</accession>
<sequence>MGIGSVNDVPKATSSYGQRRDDEVSQLRRESEELRRESTELRHELTSTRSAFTAPVVGLEGFLDVVAATNPDWEIFLRNMRQQNPIPGESTSDDTHAEEDVARKSDEFYRAIHD</sequence>
<dbReference type="HOGENOM" id="CLU_033858_4_1_1"/>
<evidence type="ECO:0000313" key="2">
    <source>
        <dbReference type="EnsemblPlants" id="Bra017885.1-P"/>
    </source>
</evidence>
<organism evidence="2 3">
    <name type="scientific">Brassica campestris</name>
    <name type="common">Field mustard</name>
    <dbReference type="NCBI Taxonomy" id="3711"/>
    <lineage>
        <taxon>Eukaryota</taxon>
        <taxon>Viridiplantae</taxon>
        <taxon>Streptophyta</taxon>
        <taxon>Embryophyta</taxon>
        <taxon>Tracheophyta</taxon>
        <taxon>Spermatophyta</taxon>
        <taxon>Magnoliopsida</taxon>
        <taxon>eudicotyledons</taxon>
        <taxon>Gunneridae</taxon>
        <taxon>Pentapetalae</taxon>
        <taxon>rosids</taxon>
        <taxon>malvids</taxon>
        <taxon>Brassicales</taxon>
        <taxon>Brassicaceae</taxon>
        <taxon>Brassiceae</taxon>
        <taxon>Brassica</taxon>
    </lineage>
</organism>
<feature type="compositionally biased region" description="Basic and acidic residues" evidence="1">
    <location>
        <begin position="18"/>
        <end position="46"/>
    </location>
</feature>
<dbReference type="InParanoid" id="M4DMZ8"/>